<dbReference type="Proteomes" id="UP000181981">
    <property type="component" value="Unassembled WGS sequence"/>
</dbReference>
<dbReference type="EMBL" id="FOHT01000072">
    <property type="protein sequence ID" value="SEU16829.1"/>
    <property type="molecule type" value="Genomic_DNA"/>
</dbReference>
<evidence type="ECO:0000313" key="1">
    <source>
        <dbReference type="EMBL" id="SEU16829.1"/>
    </source>
</evidence>
<reference evidence="1 2" key="1">
    <citation type="submission" date="2016-10" db="EMBL/GenBank/DDBJ databases">
        <authorList>
            <person name="de Groot N.N."/>
        </authorList>
    </citation>
    <scope>NUCLEOTIDE SEQUENCE [LARGE SCALE GENOMIC DNA]</scope>
    <source>
        <strain evidence="1 2">DSM 25947</strain>
    </source>
</reference>
<organism evidence="1 2">
    <name type="scientific">Draconibacterium orientale</name>
    <dbReference type="NCBI Taxonomy" id="1168034"/>
    <lineage>
        <taxon>Bacteria</taxon>
        <taxon>Pseudomonadati</taxon>
        <taxon>Bacteroidota</taxon>
        <taxon>Bacteroidia</taxon>
        <taxon>Marinilabiliales</taxon>
        <taxon>Prolixibacteraceae</taxon>
        <taxon>Draconibacterium</taxon>
    </lineage>
</organism>
<dbReference type="AlphaFoldDB" id="A0A1I0K0H4"/>
<protein>
    <submittedName>
        <fullName evidence="1">Uncharacterized protein</fullName>
    </submittedName>
</protein>
<sequence length="101" mass="11569">MLKFFALYKRKITDISNTAFYNQIGISIKTNLLQLLFLLNSCFCFNTNITFIILSNTDICPIMKQESESKKSANMLNIYTLKTNGTTIVYIASNLKTKHND</sequence>
<proteinExistence type="predicted"/>
<accession>A0A1I0K0H4</accession>
<name>A0A1I0K0H4_9BACT</name>
<evidence type="ECO:0000313" key="2">
    <source>
        <dbReference type="Proteomes" id="UP000181981"/>
    </source>
</evidence>
<gene>
    <name evidence="1" type="ORF">SAMN05444285_1721</name>
</gene>